<keyword evidence="4 5" id="KW-0472">Membrane</keyword>
<organism evidence="8 9">
    <name type="scientific">Ambispora leptoticha</name>
    <dbReference type="NCBI Taxonomy" id="144679"/>
    <lineage>
        <taxon>Eukaryota</taxon>
        <taxon>Fungi</taxon>
        <taxon>Fungi incertae sedis</taxon>
        <taxon>Mucoromycota</taxon>
        <taxon>Glomeromycotina</taxon>
        <taxon>Glomeromycetes</taxon>
        <taxon>Archaeosporales</taxon>
        <taxon>Ambisporaceae</taxon>
        <taxon>Ambispora</taxon>
    </lineage>
</organism>
<gene>
    <name evidence="8" type="ORF">ALEPTO_LOCUS2843</name>
</gene>
<dbReference type="Pfam" id="PF07970">
    <property type="entry name" value="COPIIcoated_ERV"/>
    <property type="match status" value="1"/>
</dbReference>
<dbReference type="Pfam" id="PF13850">
    <property type="entry name" value="ERGIC_N"/>
    <property type="match status" value="1"/>
</dbReference>
<dbReference type="GO" id="GO:0006888">
    <property type="term" value="P:endoplasmic reticulum to Golgi vesicle-mediated transport"/>
    <property type="evidence" value="ECO:0007669"/>
    <property type="project" value="TreeGrafter"/>
</dbReference>
<feature type="transmembrane region" description="Helical" evidence="5">
    <location>
        <begin position="26"/>
        <end position="45"/>
    </location>
</feature>
<evidence type="ECO:0000313" key="8">
    <source>
        <dbReference type="EMBL" id="CAG8488225.1"/>
    </source>
</evidence>
<dbReference type="InterPro" id="IPR012936">
    <property type="entry name" value="Erv_C"/>
</dbReference>
<keyword evidence="3 5" id="KW-1133">Transmembrane helix</keyword>
<dbReference type="GO" id="GO:0000139">
    <property type="term" value="C:Golgi membrane"/>
    <property type="evidence" value="ECO:0007669"/>
    <property type="project" value="TreeGrafter"/>
</dbReference>
<feature type="domain" description="Endoplasmic reticulum vesicle transporter N-terminal" evidence="7">
    <location>
        <begin position="12"/>
        <end position="95"/>
    </location>
</feature>
<sequence length="336" mass="38546">MISRLYKKALIFDAFPKVDSGYQQKTAQGGLVTTIVSICLWFLILSECREYLQVSQSFEFFVDQSINRQLQINVDITVNTRYLTVDLLDMAGERMHVANELKRVPTKFEVRTAHHVGEVIDRPLNVHQMVKDAAYNTDAFSPDRGAESDTSACRIFGTFEVNKVLGNLYITAYGHGYGFGLVHIDHDLMNFTHRIDKFSFGTHYPRLVNPLDNSIEISEAHSEIFSYYMSVVPTTYIDKNNRVLYTNQYSVTDYMHDAEKAQAGVPGIFFRYEIEPISVRITETYTSFSRFLVRLCGIVGGIWVTTGFVFRIVDGFWRNVMINNNKNDIDSFGKYN</sequence>
<name>A0A9N8ZG45_9GLOM</name>
<dbReference type="InterPro" id="IPR045888">
    <property type="entry name" value="Erv"/>
</dbReference>
<dbReference type="GO" id="GO:0006890">
    <property type="term" value="P:retrograde vesicle-mediated transport, Golgi to endoplasmic reticulum"/>
    <property type="evidence" value="ECO:0007669"/>
    <property type="project" value="TreeGrafter"/>
</dbReference>
<dbReference type="InterPro" id="IPR039542">
    <property type="entry name" value="Erv_N"/>
</dbReference>
<reference evidence="8" key="1">
    <citation type="submission" date="2021-06" db="EMBL/GenBank/DDBJ databases">
        <authorList>
            <person name="Kallberg Y."/>
            <person name="Tangrot J."/>
            <person name="Rosling A."/>
        </authorList>
    </citation>
    <scope>NUCLEOTIDE SEQUENCE</scope>
    <source>
        <strain evidence="8">FL130A</strain>
    </source>
</reference>
<proteinExistence type="predicted"/>
<evidence type="ECO:0000256" key="1">
    <source>
        <dbReference type="ARBA" id="ARBA00004370"/>
    </source>
</evidence>
<comment type="caution">
    <text evidence="8">The sequence shown here is derived from an EMBL/GenBank/DDBJ whole genome shotgun (WGS) entry which is preliminary data.</text>
</comment>
<feature type="domain" description="Endoplasmic reticulum vesicle transporter C-terminal" evidence="6">
    <location>
        <begin position="147"/>
        <end position="308"/>
    </location>
</feature>
<dbReference type="GO" id="GO:0005789">
    <property type="term" value="C:endoplasmic reticulum membrane"/>
    <property type="evidence" value="ECO:0007669"/>
    <property type="project" value="TreeGrafter"/>
</dbReference>
<dbReference type="AlphaFoldDB" id="A0A9N8ZG45"/>
<evidence type="ECO:0000259" key="6">
    <source>
        <dbReference type="Pfam" id="PF07970"/>
    </source>
</evidence>
<accession>A0A9N8ZG45</accession>
<dbReference type="Proteomes" id="UP000789508">
    <property type="component" value="Unassembled WGS sequence"/>
</dbReference>
<protein>
    <submittedName>
        <fullName evidence="8">10170_t:CDS:1</fullName>
    </submittedName>
</protein>
<dbReference type="EMBL" id="CAJVPS010000469">
    <property type="protein sequence ID" value="CAG8488225.1"/>
    <property type="molecule type" value="Genomic_DNA"/>
</dbReference>
<evidence type="ECO:0000256" key="2">
    <source>
        <dbReference type="ARBA" id="ARBA00022692"/>
    </source>
</evidence>
<evidence type="ECO:0000259" key="7">
    <source>
        <dbReference type="Pfam" id="PF13850"/>
    </source>
</evidence>
<dbReference type="PANTHER" id="PTHR10984:SF81">
    <property type="entry name" value="ER-DERIVED VESICLES PROTEIN ERV41"/>
    <property type="match status" value="1"/>
</dbReference>
<dbReference type="OrthoDB" id="5541786at2759"/>
<keyword evidence="9" id="KW-1185">Reference proteome</keyword>
<evidence type="ECO:0000256" key="5">
    <source>
        <dbReference type="SAM" id="Phobius"/>
    </source>
</evidence>
<comment type="subcellular location">
    <subcellularLocation>
        <location evidence="1">Membrane</location>
    </subcellularLocation>
</comment>
<dbReference type="GO" id="GO:0030134">
    <property type="term" value="C:COPII-coated ER to Golgi transport vesicle"/>
    <property type="evidence" value="ECO:0007669"/>
    <property type="project" value="TreeGrafter"/>
</dbReference>
<dbReference type="PANTHER" id="PTHR10984">
    <property type="entry name" value="ENDOPLASMIC RETICULUM-GOLGI INTERMEDIATE COMPARTMENT PROTEIN"/>
    <property type="match status" value="1"/>
</dbReference>
<evidence type="ECO:0000313" key="9">
    <source>
        <dbReference type="Proteomes" id="UP000789508"/>
    </source>
</evidence>
<feature type="transmembrane region" description="Helical" evidence="5">
    <location>
        <begin position="291"/>
        <end position="313"/>
    </location>
</feature>
<keyword evidence="2 5" id="KW-0812">Transmembrane</keyword>
<evidence type="ECO:0000256" key="3">
    <source>
        <dbReference type="ARBA" id="ARBA00022989"/>
    </source>
</evidence>
<evidence type="ECO:0000256" key="4">
    <source>
        <dbReference type="ARBA" id="ARBA00023136"/>
    </source>
</evidence>